<feature type="active site" description="Nucleophile" evidence="7">
    <location>
        <position position="162"/>
    </location>
</feature>
<dbReference type="EMBL" id="JACGDE010000016">
    <property type="protein sequence ID" value="MBA6067295.1"/>
    <property type="molecule type" value="Genomic_DNA"/>
</dbReference>
<reference evidence="11 13" key="2">
    <citation type="submission" date="2021-08" db="EMBL/GenBank/DDBJ databases">
        <title>Bactericidal Effect of Pseudomonas oryziphila sp. nov., a novel Pseudomonas Species Against Xanthomonas oryzae Reduces Disease Severity of Bacterial Leaf Streak of Rice.</title>
        <authorList>
            <person name="Yang R."/>
            <person name="Li S."/>
            <person name="Li Y."/>
            <person name="Yan Y."/>
            <person name="Fang Y."/>
            <person name="Zou L."/>
            <person name="Chen G."/>
        </authorList>
    </citation>
    <scope>NUCLEOTIDE SEQUENCE [LARGE SCALE GENOMIC DNA]</scope>
    <source>
        <strain evidence="11 13">DSM 17497</strain>
    </source>
</reference>
<dbReference type="PROSITE" id="PS52029">
    <property type="entry name" value="LD_TPASE"/>
    <property type="match status" value="1"/>
</dbReference>
<feature type="chain" id="PRO_5031144904" evidence="8">
    <location>
        <begin position="19"/>
        <end position="187"/>
    </location>
</feature>
<keyword evidence="3" id="KW-0808">Transferase</keyword>
<dbReference type="InterPro" id="IPR038063">
    <property type="entry name" value="Transpep_catalytic_dom"/>
</dbReference>
<dbReference type="RefSeq" id="WP_028691600.1">
    <property type="nucleotide sequence ID" value="NZ_BQIL01000012.1"/>
</dbReference>
<dbReference type="SUPFAM" id="SSF141523">
    <property type="entry name" value="L,D-transpeptidase catalytic domain-like"/>
    <property type="match status" value="1"/>
</dbReference>
<keyword evidence="6 7" id="KW-0961">Cell wall biogenesis/degradation</keyword>
<feature type="active site" description="Proton donor/acceptor" evidence="7">
    <location>
        <position position="140"/>
    </location>
</feature>
<evidence type="ECO:0000256" key="3">
    <source>
        <dbReference type="ARBA" id="ARBA00022679"/>
    </source>
</evidence>
<feature type="domain" description="L,D-TPase catalytic" evidence="9">
    <location>
        <begin position="50"/>
        <end position="186"/>
    </location>
</feature>
<accession>A0A7W2Q088</accession>
<dbReference type="EMBL" id="CP081966">
    <property type="protein sequence ID" value="QZP25682.1"/>
    <property type="molecule type" value="Genomic_DNA"/>
</dbReference>
<evidence type="ECO:0000256" key="1">
    <source>
        <dbReference type="ARBA" id="ARBA00004752"/>
    </source>
</evidence>
<dbReference type="InterPro" id="IPR005490">
    <property type="entry name" value="LD_TPept_cat_dom"/>
</dbReference>
<dbReference type="Gene3D" id="2.40.440.10">
    <property type="entry name" value="L,D-transpeptidase catalytic domain-like"/>
    <property type="match status" value="1"/>
</dbReference>
<evidence type="ECO:0000256" key="6">
    <source>
        <dbReference type="ARBA" id="ARBA00023316"/>
    </source>
</evidence>
<dbReference type="Pfam" id="PF03734">
    <property type="entry name" value="YkuD"/>
    <property type="match status" value="1"/>
</dbReference>
<keyword evidence="8" id="KW-0732">Signal</keyword>
<evidence type="ECO:0000256" key="8">
    <source>
        <dbReference type="SAM" id="SignalP"/>
    </source>
</evidence>
<dbReference type="AlphaFoldDB" id="A0A7W2Q088"/>
<evidence type="ECO:0000259" key="9">
    <source>
        <dbReference type="PROSITE" id="PS52029"/>
    </source>
</evidence>
<gene>
    <name evidence="10" type="ORF">H4C75_21385</name>
    <name evidence="11" type="ORF">K5H97_23185</name>
</gene>
<evidence type="ECO:0000313" key="13">
    <source>
        <dbReference type="Proteomes" id="UP000825591"/>
    </source>
</evidence>
<evidence type="ECO:0000313" key="11">
    <source>
        <dbReference type="EMBL" id="QZP25682.1"/>
    </source>
</evidence>
<dbReference type="GO" id="GO:0004180">
    <property type="term" value="F:carboxypeptidase activity"/>
    <property type="evidence" value="ECO:0007669"/>
    <property type="project" value="UniProtKB-ARBA"/>
</dbReference>
<dbReference type="GO" id="GO:0008360">
    <property type="term" value="P:regulation of cell shape"/>
    <property type="evidence" value="ECO:0007669"/>
    <property type="project" value="UniProtKB-UniRule"/>
</dbReference>
<evidence type="ECO:0000256" key="5">
    <source>
        <dbReference type="ARBA" id="ARBA00022984"/>
    </source>
</evidence>
<sequence length="187" mass="21249">MRWLLALFCLSVASVSQAAFTETIIRKTPSAVQSPAQPATGGAQQERLIDKVLVIKSERRLQLISRGEPLKTYRISLGKQPKGAKQREGDKKTPEGLYWLDWRKVSDRYNLAMHISYPNITDAAKARSEGVPAGSMIMIHGTPINEEYPEWYFHTLDWTEGCIAMRNDDMREVWSMVKDGTLIEIRP</sequence>
<comment type="pathway">
    <text evidence="1 7">Cell wall biogenesis; peptidoglycan biosynthesis.</text>
</comment>
<evidence type="ECO:0000313" key="12">
    <source>
        <dbReference type="Proteomes" id="UP000541770"/>
    </source>
</evidence>
<proteinExistence type="inferred from homology"/>
<dbReference type="GO" id="GO:0071555">
    <property type="term" value="P:cell wall organization"/>
    <property type="evidence" value="ECO:0007669"/>
    <property type="project" value="UniProtKB-UniRule"/>
</dbReference>
<name>A0A7W2Q088_9PSED</name>
<dbReference type="UniPathway" id="UPA00219"/>
<dbReference type="GO" id="GO:0009252">
    <property type="term" value="P:peptidoglycan biosynthetic process"/>
    <property type="evidence" value="ECO:0007669"/>
    <property type="project" value="UniProtKB-UniPathway"/>
</dbReference>
<dbReference type="Proteomes" id="UP000825591">
    <property type="component" value="Chromosome"/>
</dbReference>
<evidence type="ECO:0000313" key="10">
    <source>
        <dbReference type="EMBL" id="MBA6067295.1"/>
    </source>
</evidence>
<dbReference type="PANTHER" id="PTHR36699">
    <property type="entry name" value="LD-TRANSPEPTIDASE"/>
    <property type="match status" value="1"/>
</dbReference>
<dbReference type="GO" id="GO:0016740">
    <property type="term" value="F:transferase activity"/>
    <property type="evidence" value="ECO:0007669"/>
    <property type="project" value="UniProtKB-KW"/>
</dbReference>
<evidence type="ECO:0000256" key="7">
    <source>
        <dbReference type="PROSITE-ProRule" id="PRU01373"/>
    </source>
</evidence>
<dbReference type="CDD" id="cd16913">
    <property type="entry name" value="YkuD_like"/>
    <property type="match status" value="1"/>
</dbReference>
<keyword evidence="13" id="KW-1185">Reference proteome</keyword>
<protein>
    <submittedName>
        <fullName evidence="10">L,D-transpeptidase family protein</fullName>
    </submittedName>
</protein>
<keyword evidence="4 7" id="KW-0133">Cell shape</keyword>
<feature type="signal peptide" evidence="8">
    <location>
        <begin position="1"/>
        <end position="18"/>
    </location>
</feature>
<keyword evidence="5 7" id="KW-0573">Peptidoglycan synthesis</keyword>
<evidence type="ECO:0000256" key="4">
    <source>
        <dbReference type="ARBA" id="ARBA00022960"/>
    </source>
</evidence>
<dbReference type="PANTHER" id="PTHR36699:SF1">
    <property type="entry name" value="L,D-TRANSPEPTIDASE YAFK-RELATED"/>
    <property type="match status" value="1"/>
</dbReference>
<dbReference type="Proteomes" id="UP000541770">
    <property type="component" value="Unassembled WGS sequence"/>
</dbReference>
<comment type="similarity">
    <text evidence="2">Belongs to the YkuD family.</text>
</comment>
<organism evidence="10 12">
    <name type="scientific">Pseudomonas mosselii</name>
    <dbReference type="NCBI Taxonomy" id="78327"/>
    <lineage>
        <taxon>Bacteria</taxon>
        <taxon>Pseudomonadati</taxon>
        <taxon>Pseudomonadota</taxon>
        <taxon>Gammaproteobacteria</taxon>
        <taxon>Pseudomonadales</taxon>
        <taxon>Pseudomonadaceae</taxon>
        <taxon>Pseudomonas</taxon>
    </lineage>
</organism>
<evidence type="ECO:0000256" key="2">
    <source>
        <dbReference type="ARBA" id="ARBA00005992"/>
    </source>
</evidence>
<reference evidence="10 12" key="1">
    <citation type="submission" date="2020-07" db="EMBL/GenBank/DDBJ databases">
        <title>Diversity of carbapenemase encoding genes among Pseudomonas putida group clinical isolates in a tertiary Brazilian hospital.</title>
        <authorList>
            <person name="Alberto-Lei F."/>
            <person name="Nodari C.S."/>
            <person name="Streling A.P."/>
            <person name="Paulino J.T."/>
            <person name="Bessa-Neto F.O."/>
            <person name="Cayo R."/>
            <person name="Gales A.C."/>
        </authorList>
    </citation>
    <scope>NUCLEOTIDE SEQUENCE [LARGE SCALE GENOMIC DNA]</scope>
    <source>
        <strain evidence="10 12">14802</strain>
    </source>
</reference>